<name>V4USI3_CITCL</name>
<feature type="transmembrane region" description="Helical" evidence="1">
    <location>
        <begin position="12"/>
        <end position="34"/>
    </location>
</feature>
<evidence type="ECO:0000256" key="1">
    <source>
        <dbReference type="SAM" id="Phobius"/>
    </source>
</evidence>
<evidence type="ECO:0000313" key="2">
    <source>
        <dbReference type="EMBL" id="ESR42534.1"/>
    </source>
</evidence>
<dbReference type="InParanoid" id="V4USI3"/>
<dbReference type="Gramene" id="ESR42534">
    <property type="protein sequence ID" value="ESR42534"/>
    <property type="gene ID" value="CICLE_v10013252mg"/>
</dbReference>
<sequence>MQILNNWSATIGWILVCSVGVGLSTFHGPSYLLAELKSKTGESIYRTRDQILWRPETCLTLLHPVLVMEFFFRLP</sequence>
<proteinExistence type="predicted"/>
<gene>
    <name evidence="2" type="ORF">CICLE_v10013252mg</name>
</gene>
<keyword evidence="1" id="KW-0812">Transmembrane</keyword>
<dbReference type="Proteomes" id="UP000030687">
    <property type="component" value="Unassembled WGS sequence"/>
</dbReference>
<keyword evidence="1" id="KW-1133">Transmembrane helix</keyword>
<dbReference type="KEGG" id="cic:CICLE_v10013252mg"/>
<evidence type="ECO:0000313" key="3">
    <source>
        <dbReference type="Proteomes" id="UP000030687"/>
    </source>
</evidence>
<dbReference type="AlphaFoldDB" id="V4USI3"/>
<dbReference type="EMBL" id="KI536861">
    <property type="protein sequence ID" value="ESR42534.1"/>
    <property type="molecule type" value="Genomic_DNA"/>
</dbReference>
<keyword evidence="1" id="KW-0472">Membrane</keyword>
<protein>
    <submittedName>
        <fullName evidence="2">Uncharacterized protein</fullName>
    </submittedName>
</protein>
<keyword evidence="3" id="KW-1185">Reference proteome</keyword>
<accession>V4USI3</accession>
<organism evidence="2 3">
    <name type="scientific">Citrus clementina</name>
    <name type="common">Clementine</name>
    <name type="synonym">Citrus deliciosa x Citrus sinensis</name>
    <dbReference type="NCBI Taxonomy" id="85681"/>
    <lineage>
        <taxon>Eukaryota</taxon>
        <taxon>Viridiplantae</taxon>
        <taxon>Streptophyta</taxon>
        <taxon>Embryophyta</taxon>
        <taxon>Tracheophyta</taxon>
        <taxon>Spermatophyta</taxon>
        <taxon>Magnoliopsida</taxon>
        <taxon>eudicotyledons</taxon>
        <taxon>Gunneridae</taxon>
        <taxon>Pentapetalae</taxon>
        <taxon>rosids</taxon>
        <taxon>malvids</taxon>
        <taxon>Sapindales</taxon>
        <taxon>Rutaceae</taxon>
        <taxon>Aurantioideae</taxon>
        <taxon>Citrus</taxon>
    </lineage>
</organism>
<reference evidence="2 3" key="1">
    <citation type="submission" date="2013-10" db="EMBL/GenBank/DDBJ databases">
        <authorList>
            <consortium name="International Citrus Genome Consortium"/>
            <person name="Jenkins J."/>
            <person name="Schmutz J."/>
            <person name="Prochnik S."/>
            <person name="Rokhsar D."/>
            <person name="Gmitter F."/>
            <person name="Ollitrault P."/>
            <person name="Machado M."/>
            <person name="Talon M."/>
            <person name="Wincker P."/>
            <person name="Jaillon O."/>
            <person name="Morgante M."/>
        </authorList>
    </citation>
    <scope>NUCLEOTIDE SEQUENCE</scope>
    <source>
        <strain evidence="3">cv. Clemenules</strain>
    </source>
</reference>